<protein>
    <submittedName>
        <fullName evidence="1">Uncharacterized protein</fullName>
    </submittedName>
</protein>
<comment type="caution">
    <text evidence="1">The sequence shown here is derived from an EMBL/GenBank/DDBJ whole genome shotgun (WGS) entry which is preliminary data.</text>
</comment>
<accession>A0AAV7T534</accession>
<proteinExistence type="predicted"/>
<dbReference type="Proteomes" id="UP001066276">
    <property type="component" value="Chromosome 4_1"/>
</dbReference>
<reference evidence="1" key="1">
    <citation type="journal article" date="2022" name="bioRxiv">
        <title>Sequencing and chromosome-scale assembly of the giantPleurodeles waltlgenome.</title>
        <authorList>
            <person name="Brown T."/>
            <person name="Elewa A."/>
            <person name="Iarovenko S."/>
            <person name="Subramanian E."/>
            <person name="Araus A.J."/>
            <person name="Petzold A."/>
            <person name="Susuki M."/>
            <person name="Suzuki K.-i.T."/>
            <person name="Hayashi T."/>
            <person name="Toyoda A."/>
            <person name="Oliveira C."/>
            <person name="Osipova E."/>
            <person name="Leigh N.D."/>
            <person name="Simon A."/>
            <person name="Yun M.H."/>
        </authorList>
    </citation>
    <scope>NUCLEOTIDE SEQUENCE</scope>
    <source>
        <strain evidence="1">20211129_DDA</strain>
        <tissue evidence="1">Liver</tissue>
    </source>
</reference>
<dbReference type="AlphaFoldDB" id="A0AAV7T534"/>
<keyword evidence="2" id="KW-1185">Reference proteome</keyword>
<evidence type="ECO:0000313" key="2">
    <source>
        <dbReference type="Proteomes" id="UP001066276"/>
    </source>
</evidence>
<evidence type="ECO:0000313" key="1">
    <source>
        <dbReference type="EMBL" id="KAJ1171568.1"/>
    </source>
</evidence>
<dbReference type="EMBL" id="JANPWB010000007">
    <property type="protein sequence ID" value="KAJ1171568.1"/>
    <property type="molecule type" value="Genomic_DNA"/>
</dbReference>
<gene>
    <name evidence="1" type="ORF">NDU88_003429</name>
</gene>
<name>A0AAV7T534_PLEWA</name>
<sequence>METALLAVTEEVWDILDKSGKAAVFLLGSSEAFDTGSHVILECQLEEIGIRCGALNSLCSFLDKQVQSVSTGDFSSKPFSLPCVFHMDRH</sequence>
<organism evidence="1 2">
    <name type="scientific">Pleurodeles waltl</name>
    <name type="common">Iberian ribbed newt</name>
    <dbReference type="NCBI Taxonomy" id="8319"/>
    <lineage>
        <taxon>Eukaryota</taxon>
        <taxon>Metazoa</taxon>
        <taxon>Chordata</taxon>
        <taxon>Craniata</taxon>
        <taxon>Vertebrata</taxon>
        <taxon>Euteleostomi</taxon>
        <taxon>Amphibia</taxon>
        <taxon>Batrachia</taxon>
        <taxon>Caudata</taxon>
        <taxon>Salamandroidea</taxon>
        <taxon>Salamandridae</taxon>
        <taxon>Pleurodelinae</taxon>
        <taxon>Pleurodeles</taxon>
    </lineage>
</organism>